<name>A0A921DYT9_9HYPH</name>
<reference evidence="2" key="2">
    <citation type="submission" date="2021-09" db="EMBL/GenBank/DDBJ databases">
        <authorList>
            <person name="Gilroy R."/>
        </authorList>
    </citation>
    <scope>NUCLEOTIDE SEQUENCE</scope>
    <source>
        <strain evidence="2">316</strain>
    </source>
</reference>
<evidence type="ECO:0000313" key="2">
    <source>
        <dbReference type="EMBL" id="HJE22061.1"/>
    </source>
</evidence>
<comment type="caution">
    <text evidence="2">The sequence shown here is derived from an EMBL/GenBank/DDBJ whole genome shotgun (WGS) entry which is preliminary data.</text>
</comment>
<organism evidence="2 3">
    <name type="scientific">Methylorubrum populi</name>
    <dbReference type="NCBI Taxonomy" id="223967"/>
    <lineage>
        <taxon>Bacteria</taxon>
        <taxon>Pseudomonadati</taxon>
        <taxon>Pseudomonadota</taxon>
        <taxon>Alphaproteobacteria</taxon>
        <taxon>Hyphomicrobiales</taxon>
        <taxon>Methylobacteriaceae</taxon>
        <taxon>Methylorubrum</taxon>
    </lineage>
</organism>
<accession>A0A921DYT9</accession>
<dbReference type="AlphaFoldDB" id="A0A921DYT9"/>
<sequence length="25" mass="2588">MNPAPEVGSPAGPIQNNDSKRLPPT</sequence>
<dbReference type="EMBL" id="DYYG01000001">
    <property type="protein sequence ID" value="HJE22061.1"/>
    <property type="molecule type" value="Genomic_DNA"/>
</dbReference>
<proteinExistence type="predicted"/>
<gene>
    <name evidence="2" type="ORF">K8W01_00160</name>
</gene>
<feature type="region of interest" description="Disordered" evidence="1">
    <location>
        <begin position="1"/>
        <end position="25"/>
    </location>
</feature>
<protein>
    <submittedName>
        <fullName evidence="2">Uncharacterized protein</fullName>
    </submittedName>
</protein>
<reference evidence="2" key="1">
    <citation type="journal article" date="2021" name="PeerJ">
        <title>Extensive microbial diversity within the chicken gut microbiome revealed by metagenomics and culture.</title>
        <authorList>
            <person name="Gilroy R."/>
            <person name="Ravi A."/>
            <person name="Getino M."/>
            <person name="Pursley I."/>
            <person name="Horton D.L."/>
            <person name="Alikhan N.F."/>
            <person name="Baker D."/>
            <person name="Gharbi K."/>
            <person name="Hall N."/>
            <person name="Watson M."/>
            <person name="Adriaenssens E.M."/>
            <person name="Foster-Nyarko E."/>
            <person name="Jarju S."/>
            <person name="Secka A."/>
            <person name="Antonio M."/>
            <person name="Oren A."/>
            <person name="Chaudhuri R.R."/>
            <person name="La Ragione R."/>
            <person name="Hildebrand F."/>
            <person name="Pallen M.J."/>
        </authorList>
    </citation>
    <scope>NUCLEOTIDE SEQUENCE</scope>
    <source>
        <strain evidence="2">316</strain>
    </source>
</reference>
<evidence type="ECO:0000256" key="1">
    <source>
        <dbReference type="SAM" id="MobiDB-lite"/>
    </source>
</evidence>
<dbReference type="Proteomes" id="UP000742631">
    <property type="component" value="Unassembled WGS sequence"/>
</dbReference>
<evidence type="ECO:0000313" key="3">
    <source>
        <dbReference type="Proteomes" id="UP000742631"/>
    </source>
</evidence>